<dbReference type="Proteomes" id="UP000075806">
    <property type="component" value="Unassembled WGS sequence"/>
</dbReference>
<evidence type="ECO:0000256" key="6">
    <source>
        <dbReference type="SAM" id="Phobius"/>
    </source>
</evidence>
<protein>
    <submittedName>
        <fullName evidence="7">Serine protease</fullName>
    </submittedName>
</protein>
<comment type="caution">
    <text evidence="7">The sequence shown here is derived from an EMBL/GenBank/DDBJ whole genome shotgun (WGS) entry which is preliminary data.</text>
</comment>
<comment type="subcellular location">
    <subcellularLocation>
        <location evidence="1">Membrane</location>
        <topology evidence="1">Multi-pass membrane protein</topology>
    </subcellularLocation>
</comment>
<evidence type="ECO:0000313" key="8">
    <source>
        <dbReference type="Proteomes" id="UP000075806"/>
    </source>
</evidence>
<evidence type="ECO:0000256" key="3">
    <source>
        <dbReference type="ARBA" id="ARBA00022692"/>
    </source>
</evidence>
<accession>A0A162E6P5</accession>
<dbReference type="Pfam" id="PF01594">
    <property type="entry name" value="AI-2E_transport"/>
    <property type="match status" value="1"/>
</dbReference>
<dbReference type="GO" id="GO:0008233">
    <property type="term" value="F:peptidase activity"/>
    <property type="evidence" value="ECO:0007669"/>
    <property type="project" value="UniProtKB-KW"/>
</dbReference>
<feature type="transmembrane region" description="Helical" evidence="6">
    <location>
        <begin position="36"/>
        <end position="61"/>
    </location>
</feature>
<proteinExistence type="inferred from homology"/>
<keyword evidence="5 6" id="KW-0472">Membrane</keyword>
<sequence length="361" mass="40738">MEREKLMKVVLFLFIFLLILASLTLLMLLSPLMEPIFQVIKAISLPLLLAVLITYLFHPLVEGLHEYGLSRGLAVLFMFLFLITVSGFILFLGLPFIVEQIQGALKQIPQQMNDIENWLMGIEAQLNHLPAPLHEHADQWIKQLQVYGTKGLDQVEGVLINVLKKSLSFVVIPFIVFYLLKDYHMVQKAAWYMTPKKWRLSLQRYIKDVDHSIGNYIRGQLLVSFCVFVLATIGLWILGVPYAVLLGLFIGAVDIIPYFGPIIGAIPAVLFAFMNSFQTGIFTIIVLFVIQQIEGNILSPLIVGRTLHMHPIFIIFALLIGVEAGGLFGLLLAVPILAVIKVTLWHIRLHFLKKNQGNSMV</sequence>
<reference evidence="7" key="1">
    <citation type="submission" date="2016-02" db="EMBL/GenBank/DDBJ databases">
        <title>Genome sequence of Bacillus trypoxylicola KCTC 13244(T).</title>
        <authorList>
            <person name="Jeong H."/>
            <person name="Park S.-H."/>
            <person name="Choi S.-K."/>
        </authorList>
    </citation>
    <scope>NUCLEOTIDE SEQUENCE [LARGE SCALE GENOMIC DNA]</scope>
    <source>
        <strain evidence="7">KCTC 13244</strain>
    </source>
</reference>
<keyword evidence="8" id="KW-1185">Reference proteome</keyword>
<feature type="transmembrane region" description="Helical" evidence="6">
    <location>
        <begin position="221"/>
        <end position="250"/>
    </location>
</feature>
<comment type="similarity">
    <text evidence="2">Belongs to the autoinducer-2 exporter (AI-2E) (TC 2.A.86) family.</text>
</comment>
<feature type="transmembrane region" description="Helical" evidence="6">
    <location>
        <begin position="9"/>
        <end position="30"/>
    </location>
</feature>
<keyword evidence="7" id="KW-0645">Protease</keyword>
<evidence type="ECO:0000256" key="5">
    <source>
        <dbReference type="ARBA" id="ARBA00023136"/>
    </source>
</evidence>
<keyword evidence="7" id="KW-0378">Hydrolase</keyword>
<gene>
    <name evidence="7" type="ORF">AZF04_03720</name>
</gene>
<evidence type="ECO:0000313" key="7">
    <source>
        <dbReference type="EMBL" id="KYG31895.1"/>
    </source>
</evidence>
<evidence type="ECO:0000256" key="2">
    <source>
        <dbReference type="ARBA" id="ARBA00009773"/>
    </source>
</evidence>
<feature type="transmembrane region" description="Helical" evidence="6">
    <location>
        <begin position="262"/>
        <end position="290"/>
    </location>
</feature>
<keyword evidence="4 6" id="KW-1133">Transmembrane helix</keyword>
<dbReference type="OrthoDB" id="9793390at2"/>
<dbReference type="EMBL" id="LTAO01000012">
    <property type="protein sequence ID" value="KYG31895.1"/>
    <property type="molecule type" value="Genomic_DNA"/>
</dbReference>
<name>A0A162E6P5_9BACI</name>
<dbReference type="AlphaFoldDB" id="A0A162E6P5"/>
<dbReference type="GO" id="GO:0055085">
    <property type="term" value="P:transmembrane transport"/>
    <property type="evidence" value="ECO:0007669"/>
    <property type="project" value="TreeGrafter"/>
</dbReference>
<dbReference type="GO" id="GO:0016020">
    <property type="term" value="C:membrane"/>
    <property type="evidence" value="ECO:0007669"/>
    <property type="project" value="UniProtKB-SubCell"/>
</dbReference>
<dbReference type="InterPro" id="IPR002549">
    <property type="entry name" value="AI-2E-like"/>
</dbReference>
<dbReference type="GO" id="GO:0006508">
    <property type="term" value="P:proteolysis"/>
    <property type="evidence" value="ECO:0007669"/>
    <property type="project" value="UniProtKB-KW"/>
</dbReference>
<feature type="transmembrane region" description="Helical" evidence="6">
    <location>
        <begin position="73"/>
        <end position="98"/>
    </location>
</feature>
<dbReference type="STRING" id="519424.AZF04_03720"/>
<dbReference type="PANTHER" id="PTHR21716">
    <property type="entry name" value="TRANSMEMBRANE PROTEIN"/>
    <property type="match status" value="1"/>
</dbReference>
<keyword evidence="3 6" id="KW-0812">Transmembrane</keyword>
<evidence type="ECO:0000256" key="4">
    <source>
        <dbReference type="ARBA" id="ARBA00022989"/>
    </source>
</evidence>
<organism evidence="7 8">
    <name type="scientific">Alkalihalobacillus trypoxylicola</name>
    <dbReference type="NCBI Taxonomy" id="519424"/>
    <lineage>
        <taxon>Bacteria</taxon>
        <taxon>Bacillati</taxon>
        <taxon>Bacillota</taxon>
        <taxon>Bacilli</taxon>
        <taxon>Bacillales</taxon>
        <taxon>Bacillaceae</taxon>
        <taxon>Alkalihalobacillus</taxon>
    </lineage>
</organism>
<dbReference type="PANTHER" id="PTHR21716:SF15">
    <property type="entry name" value="TRANSPORT PROTEIN YRRI-RELATED"/>
    <property type="match status" value="1"/>
</dbReference>
<evidence type="ECO:0000256" key="1">
    <source>
        <dbReference type="ARBA" id="ARBA00004141"/>
    </source>
</evidence>
<dbReference type="RefSeq" id="WP_061948257.1">
    <property type="nucleotide sequence ID" value="NZ_LTAO01000012.1"/>
</dbReference>